<dbReference type="EMBL" id="VSRR010001538">
    <property type="protein sequence ID" value="MPC25982.1"/>
    <property type="molecule type" value="Genomic_DNA"/>
</dbReference>
<reference evidence="2 3" key="1">
    <citation type="submission" date="2019-05" db="EMBL/GenBank/DDBJ databases">
        <title>Another draft genome of Portunus trituberculatus and its Hox gene families provides insights of decapod evolution.</title>
        <authorList>
            <person name="Jeong J.-H."/>
            <person name="Song I."/>
            <person name="Kim S."/>
            <person name="Choi T."/>
            <person name="Kim D."/>
            <person name="Ryu S."/>
            <person name="Kim W."/>
        </authorList>
    </citation>
    <scope>NUCLEOTIDE SEQUENCE [LARGE SCALE GENOMIC DNA]</scope>
    <source>
        <tissue evidence="2">Muscle</tissue>
    </source>
</reference>
<keyword evidence="3" id="KW-1185">Reference proteome</keyword>
<keyword evidence="1" id="KW-0732">Signal</keyword>
<gene>
    <name evidence="2" type="ORF">E2C01_019108</name>
</gene>
<protein>
    <recommendedName>
        <fullName evidence="4">Secreted protein</fullName>
    </recommendedName>
</protein>
<dbReference type="Proteomes" id="UP000324222">
    <property type="component" value="Unassembled WGS sequence"/>
</dbReference>
<evidence type="ECO:0008006" key="4">
    <source>
        <dbReference type="Google" id="ProtNLM"/>
    </source>
</evidence>
<dbReference type="AlphaFoldDB" id="A0A5B7DWC5"/>
<feature type="chain" id="PRO_5022794216" description="Secreted protein" evidence="1">
    <location>
        <begin position="16"/>
        <end position="84"/>
    </location>
</feature>
<organism evidence="2 3">
    <name type="scientific">Portunus trituberculatus</name>
    <name type="common">Swimming crab</name>
    <name type="synonym">Neptunus trituberculatus</name>
    <dbReference type="NCBI Taxonomy" id="210409"/>
    <lineage>
        <taxon>Eukaryota</taxon>
        <taxon>Metazoa</taxon>
        <taxon>Ecdysozoa</taxon>
        <taxon>Arthropoda</taxon>
        <taxon>Crustacea</taxon>
        <taxon>Multicrustacea</taxon>
        <taxon>Malacostraca</taxon>
        <taxon>Eumalacostraca</taxon>
        <taxon>Eucarida</taxon>
        <taxon>Decapoda</taxon>
        <taxon>Pleocyemata</taxon>
        <taxon>Brachyura</taxon>
        <taxon>Eubrachyura</taxon>
        <taxon>Portunoidea</taxon>
        <taxon>Portunidae</taxon>
        <taxon>Portuninae</taxon>
        <taxon>Portunus</taxon>
    </lineage>
</organism>
<comment type="caution">
    <text evidence="2">The sequence shown here is derived from an EMBL/GenBank/DDBJ whole genome shotgun (WGS) entry which is preliminary data.</text>
</comment>
<evidence type="ECO:0000313" key="3">
    <source>
        <dbReference type="Proteomes" id="UP000324222"/>
    </source>
</evidence>
<evidence type="ECO:0000256" key="1">
    <source>
        <dbReference type="SAM" id="SignalP"/>
    </source>
</evidence>
<feature type="signal peptide" evidence="1">
    <location>
        <begin position="1"/>
        <end position="15"/>
    </location>
</feature>
<proteinExistence type="predicted"/>
<sequence>MILSNFFVFAPSVLFLPCIGVYKQVRAAPQSGMTGFCQSLETTLANLTSSNFIHKMNKEGSILAEQRANCAALTQIHRMACTGQ</sequence>
<name>A0A5B7DWC5_PORTR</name>
<evidence type="ECO:0000313" key="2">
    <source>
        <dbReference type="EMBL" id="MPC25982.1"/>
    </source>
</evidence>
<accession>A0A5B7DWC5</accession>